<dbReference type="EMBL" id="AZDJ01000026">
    <property type="protein sequence ID" value="KRK71676.1"/>
    <property type="molecule type" value="Genomic_DNA"/>
</dbReference>
<comment type="caution">
    <text evidence="1">The sequence shown here is derived from an EMBL/GenBank/DDBJ whole genome shotgun (WGS) entry which is preliminary data.</text>
</comment>
<evidence type="ECO:0000313" key="2">
    <source>
        <dbReference type="Proteomes" id="UP000051804"/>
    </source>
</evidence>
<organism evidence="1 2">
    <name type="scientific">Lacticaseibacillus nasuensis JCM 17158</name>
    <dbReference type="NCBI Taxonomy" id="1291734"/>
    <lineage>
        <taxon>Bacteria</taxon>
        <taxon>Bacillati</taxon>
        <taxon>Bacillota</taxon>
        <taxon>Bacilli</taxon>
        <taxon>Lactobacillales</taxon>
        <taxon>Lactobacillaceae</taxon>
        <taxon>Lacticaseibacillus</taxon>
    </lineage>
</organism>
<accession>A0A0R1JKE7</accession>
<dbReference type="AlphaFoldDB" id="A0A0R1JKE7"/>
<keyword evidence="2" id="KW-1185">Reference proteome</keyword>
<dbReference type="STRING" id="1291734.FD02_GL001916"/>
<dbReference type="Proteomes" id="UP000051804">
    <property type="component" value="Unassembled WGS sequence"/>
</dbReference>
<sequence length="145" mass="15589">MNKAQQKLVHYGNLIAAVVRGMEAEQEALNPKFEQLRTAIDTDKLADINADDYAATKSAFAEGTATYQQQLDSLTAADAPARLMGNHKLLVAAYTDFVAGCQAMTDSLGKDKASLDVAAFNAAEQAQDAATEQIMKHLQRVSQLA</sequence>
<gene>
    <name evidence="1" type="ORF">FD02_GL001916</name>
</gene>
<reference evidence="1 2" key="1">
    <citation type="journal article" date="2015" name="Genome Announc.">
        <title>Expanding the biotechnology potential of lactobacilli through comparative genomics of 213 strains and associated genera.</title>
        <authorList>
            <person name="Sun Z."/>
            <person name="Harris H.M."/>
            <person name="McCann A."/>
            <person name="Guo C."/>
            <person name="Argimon S."/>
            <person name="Zhang W."/>
            <person name="Yang X."/>
            <person name="Jeffery I.B."/>
            <person name="Cooney J.C."/>
            <person name="Kagawa T.F."/>
            <person name="Liu W."/>
            <person name="Song Y."/>
            <person name="Salvetti E."/>
            <person name="Wrobel A."/>
            <person name="Rasinkangas P."/>
            <person name="Parkhill J."/>
            <person name="Rea M.C."/>
            <person name="O'Sullivan O."/>
            <person name="Ritari J."/>
            <person name="Douillard F.P."/>
            <person name="Paul Ross R."/>
            <person name="Yang R."/>
            <person name="Briner A.E."/>
            <person name="Felis G.E."/>
            <person name="de Vos W.M."/>
            <person name="Barrangou R."/>
            <person name="Klaenhammer T.R."/>
            <person name="Caufield P.W."/>
            <person name="Cui Y."/>
            <person name="Zhang H."/>
            <person name="O'Toole P.W."/>
        </authorList>
    </citation>
    <scope>NUCLEOTIDE SEQUENCE [LARGE SCALE GENOMIC DNA]</scope>
    <source>
        <strain evidence="1 2">JCM 17158</strain>
    </source>
</reference>
<dbReference type="RefSeq" id="WP_056951182.1">
    <property type="nucleotide sequence ID" value="NZ_AZDJ01000026.1"/>
</dbReference>
<evidence type="ECO:0008006" key="3">
    <source>
        <dbReference type="Google" id="ProtNLM"/>
    </source>
</evidence>
<protein>
    <recommendedName>
        <fullName evidence="3">DUF2383 domain-containing protein</fullName>
    </recommendedName>
</protein>
<name>A0A0R1JKE7_9LACO</name>
<dbReference type="OrthoDB" id="2146076at2"/>
<evidence type="ECO:0000313" key="1">
    <source>
        <dbReference type="EMBL" id="KRK71676.1"/>
    </source>
</evidence>
<proteinExistence type="predicted"/>
<dbReference type="PATRIC" id="fig|1291734.4.peg.1969"/>